<dbReference type="GO" id="GO:0005975">
    <property type="term" value="P:carbohydrate metabolic process"/>
    <property type="evidence" value="ECO:0007669"/>
    <property type="project" value="InterPro"/>
</dbReference>
<organism evidence="7 8">
    <name type="scientific">Brevibacillus agri</name>
    <dbReference type="NCBI Taxonomy" id="51101"/>
    <lineage>
        <taxon>Bacteria</taxon>
        <taxon>Bacillati</taxon>
        <taxon>Bacillota</taxon>
        <taxon>Bacilli</taxon>
        <taxon>Bacillales</taxon>
        <taxon>Paenibacillaceae</taxon>
        <taxon>Brevibacillus</taxon>
    </lineage>
</organism>
<sequence length="533" mass="57322">MRAKQMSVEQKVGQLLMIGYPTLEVPGEMETWIRERQIGNVILFSRNIGSVAETFRRVRTLQRWAKEAGQPHPLLVGTDQENGVVARLMRGATRFPGAMALGATGSPEWAGRVYAATGEELRAAGITVNFAPVVDVNNNPANPVIGVRSFGAEPEAVGRFGESAVQGLLASGVVAAIKHFPGHGDTSTDSHEAIPVLRHDWQRLSQVELVPFRRCIAAKAPMVMIGHVSLSTVDESGAPASISRRLVTDVLRGQLGFQGVAITDCLEMAAIANSTGVPEAAVQAIQAGVDMVLVSHTPEVQQKTYDRLAEAIRSGEIPDSRVQEAVERITELKQRYLSWEQCLAATGPGFDRTAHERLAKEALAQAVTLVKNDQGLVPLPEQAGALGVILPGVGRLTQAEDQQAGAELLVAPLQAHRQVHAHFLSALQPAQAEIEQAVAAVAPCDTVIVFTYNAHLYSGQAQLVQQLSTRGKKVVAVALRNPYDLTAFPEVDAFLAVYDQSERALGVVADVLFGKQKAVGRLPVSMWKQQGHF</sequence>
<accession>A0A3M8A960</accession>
<protein>
    <submittedName>
        <fullName evidence="6">Beta-glucosidase</fullName>
    </submittedName>
    <submittedName>
        <fullName evidence="7">Glycoside hydrolase family 3 protein</fullName>
    </submittedName>
</protein>
<dbReference type="Proteomes" id="UP000276178">
    <property type="component" value="Unassembled WGS sequence"/>
</dbReference>
<evidence type="ECO:0000259" key="5">
    <source>
        <dbReference type="Pfam" id="PF01915"/>
    </source>
</evidence>
<evidence type="ECO:0000313" key="6">
    <source>
        <dbReference type="EMBL" id="GED28612.1"/>
    </source>
</evidence>
<dbReference type="AlphaFoldDB" id="A0A3M8A960"/>
<gene>
    <name evidence="6" type="ORF">BAG01nite_47140</name>
    <name evidence="7" type="ORF">EB820_24315</name>
</gene>
<dbReference type="RefSeq" id="WP_122953451.1">
    <property type="nucleotide sequence ID" value="NZ_BJOD01000083.1"/>
</dbReference>
<dbReference type="InterPro" id="IPR001764">
    <property type="entry name" value="Glyco_hydro_3_N"/>
</dbReference>
<dbReference type="InterPro" id="IPR017853">
    <property type="entry name" value="GH"/>
</dbReference>
<keyword evidence="2 7" id="KW-0378">Hydrolase</keyword>
<dbReference type="InterPro" id="IPR036881">
    <property type="entry name" value="Glyco_hydro_3_C_sf"/>
</dbReference>
<evidence type="ECO:0000313" key="9">
    <source>
        <dbReference type="Proteomes" id="UP000317180"/>
    </source>
</evidence>
<proteinExistence type="inferred from homology"/>
<dbReference type="Proteomes" id="UP000317180">
    <property type="component" value="Unassembled WGS sequence"/>
</dbReference>
<dbReference type="InterPro" id="IPR036962">
    <property type="entry name" value="Glyco_hydro_3_N_sf"/>
</dbReference>
<dbReference type="PANTHER" id="PTHR30480">
    <property type="entry name" value="BETA-HEXOSAMINIDASE-RELATED"/>
    <property type="match status" value="1"/>
</dbReference>
<dbReference type="SUPFAM" id="SSF52279">
    <property type="entry name" value="Beta-D-glucan exohydrolase, C-terminal domain"/>
    <property type="match status" value="1"/>
</dbReference>
<evidence type="ECO:0000313" key="7">
    <source>
        <dbReference type="EMBL" id="RNB47736.1"/>
    </source>
</evidence>
<dbReference type="InterPro" id="IPR002772">
    <property type="entry name" value="Glyco_hydro_3_C"/>
</dbReference>
<comment type="similarity">
    <text evidence="1">Belongs to the glycosyl hydrolase 3 family.</text>
</comment>
<dbReference type="SUPFAM" id="SSF51445">
    <property type="entry name" value="(Trans)glycosidases"/>
    <property type="match status" value="1"/>
</dbReference>
<dbReference type="Gene3D" id="3.20.20.300">
    <property type="entry name" value="Glycoside hydrolase, family 3, N-terminal domain"/>
    <property type="match status" value="1"/>
</dbReference>
<dbReference type="GeneID" id="82810205"/>
<dbReference type="Pfam" id="PF01915">
    <property type="entry name" value="Glyco_hydro_3_C"/>
    <property type="match status" value="1"/>
</dbReference>
<dbReference type="GO" id="GO:0004553">
    <property type="term" value="F:hydrolase activity, hydrolyzing O-glycosyl compounds"/>
    <property type="evidence" value="ECO:0007669"/>
    <property type="project" value="InterPro"/>
</dbReference>
<evidence type="ECO:0000313" key="8">
    <source>
        <dbReference type="Proteomes" id="UP000276178"/>
    </source>
</evidence>
<feature type="domain" description="Glycoside hydrolase family 3 C-terminal" evidence="5">
    <location>
        <begin position="367"/>
        <end position="531"/>
    </location>
</feature>
<reference evidence="6 9" key="2">
    <citation type="submission" date="2019-06" db="EMBL/GenBank/DDBJ databases">
        <title>Whole genome shotgun sequence of Brevibacillus agri NBRC 15538.</title>
        <authorList>
            <person name="Hosoyama A."/>
            <person name="Uohara A."/>
            <person name="Ohji S."/>
            <person name="Ichikawa N."/>
        </authorList>
    </citation>
    <scope>NUCLEOTIDE SEQUENCE [LARGE SCALE GENOMIC DNA]</scope>
    <source>
        <strain evidence="6 9">NBRC 15538</strain>
    </source>
</reference>
<dbReference type="GO" id="GO:0009254">
    <property type="term" value="P:peptidoglycan turnover"/>
    <property type="evidence" value="ECO:0007669"/>
    <property type="project" value="TreeGrafter"/>
</dbReference>
<reference evidence="7 8" key="1">
    <citation type="submission" date="2018-10" db="EMBL/GenBank/DDBJ databases">
        <title>Phylogenomics of Brevibacillus.</title>
        <authorList>
            <person name="Dunlap C."/>
        </authorList>
    </citation>
    <scope>NUCLEOTIDE SEQUENCE [LARGE SCALE GENOMIC DNA]</scope>
    <source>
        <strain evidence="7 8">NRRL NRS 1219</strain>
    </source>
</reference>
<feature type="domain" description="Glycoside hydrolase family 3 N-terminal" evidence="4">
    <location>
        <begin position="8"/>
        <end position="331"/>
    </location>
</feature>
<dbReference type="EMBL" id="BJOD01000083">
    <property type="protein sequence ID" value="GED28612.1"/>
    <property type="molecule type" value="Genomic_DNA"/>
</dbReference>
<evidence type="ECO:0000256" key="1">
    <source>
        <dbReference type="ARBA" id="ARBA00005336"/>
    </source>
</evidence>
<dbReference type="Pfam" id="PF00933">
    <property type="entry name" value="Glyco_hydro_3"/>
    <property type="match status" value="1"/>
</dbReference>
<evidence type="ECO:0000259" key="4">
    <source>
        <dbReference type="Pfam" id="PF00933"/>
    </source>
</evidence>
<comment type="caution">
    <text evidence="7">The sequence shown here is derived from an EMBL/GenBank/DDBJ whole genome shotgun (WGS) entry which is preliminary data.</text>
</comment>
<evidence type="ECO:0000256" key="3">
    <source>
        <dbReference type="ARBA" id="ARBA00023295"/>
    </source>
</evidence>
<dbReference type="EMBL" id="RHHN01000092">
    <property type="protein sequence ID" value="RNB47736.1"/>
    <property type="molecule type" value="Genomic_DNA"/>
</dbReference>
<dbReference type="Gene3D" id="3.40.50.1700">
    <property type="entry name" value="Glycoside hydrolase family 3 C-terminal domain"/>
    <property type="match status" value="1"/>
</dbReference>
<dbReference type="OrthoDB" id="9805821at2"/>
<keyword evidence="9" id="KW-1185">Reference proteome</keyword>
<keyword evidence="3" id="KW-0326">Glycosidase</keyword>
<name>A0A3M8A960_9BACL</name>
<dbReference type="InterPro" id="IPR050226">
    <property type="entry name" value="NagZ_Beta-hexosaminidase"/>
</dbReference>
<dbReference type="PANTHER" id="PTHR30480:SF16">
    <property type="entry name" value="GLYCOSIDE HYDROLASE FAMILY 3 DOMAIN PROTEIN"/>
    <property type="match status" value="1"/>
</dbReference>
<evidence type="ECO:0000256" key="2">
    <source>
        <dbReference type="ARBA" id="ARBA00022801"/>
    </source>
</evidence>